<dbReference type="PANTHER" id="PTHR11680">
    <property type="entry name" value="SERINE HYDROXYMETHYLTRANSFERASE"/>
    <property type="match status" value="1"/>
</dbReference>
<dbReference type="GO" id="GO:0008168">
    <property type="term" value="F:methyltransferase activity"/>
    <property type="evidence" value="ECO:0007669"/>
    <property type="project" value="UniProtKB-KW"/>
</dbReference>
<reference evidence="6" key="1">
    <citation type="submission" date="2018-06" db="EMBL/GenBank/DDBJ databases">
        <authorList>
            <consortium name="Pathogen Informatics"/>
        </authorList>
    </citation>
    <scope>NUCLEOTIDE SEQUENCE [LARGE SCALE GENOMIC DNA]</scope>
    <source>
        <strain evidence="6">NCTC10115</strain>
    </source>
</reference>
<evidence type="ECO:0000313" key="6">
    <source>
        <dbReference type="Proteomes" id="UP000260136"/>
    </source>
</evidence>
<comment type="cofactor">
    <cofactor evidence="1">
        <name>pyridoxal 5'-phosphate</name>
        <dbReference type="ChEBI" id="CHEBI:597326"/>
    </cofactor>
</comment>
<evidence type="ECO:0000256" key="2">
    <source>
        <dbReference type="ARBA" id="ARBA00006376"/>
    </source>
</evidence>
<dbReference type="InterPro" id="IPR015422">
    <property type="entry name" value="PyrdxlP-dep_Trfase_small"/>
</dbReference>
<name>A0A3B0PEE9_MYCGL</name>
<dbReference type="Pfam" id="PF00464">
    <property type="entry name" value="SHMT"/>
    <property type="match status" value="1"/>
</dbReference>
<dbReference type="GO" id="GO:0030170">
    <property type="term" value="F:pyridoxal phosphate binding"/>
    <property type="evidence" value="ECO:0007669"/>
    <property type="project" value="TreeGrafter"/>
</dbReference>
<dbReference type="GO" id="GO:0005737">
    <property type="term" value="C:cytoplasm"/>
    <property type="evidence" value="ECO:0007669"/>
    <property type="project" value="TreeGrafter"/>
</dbReference>
<dbReference type="AlphaFoldDB" id="A0A3B0PEE9"/>
<dbReference type="SUPFAM" id="SSF53383">
    <property type="entry name" value="PLP-dependent transferases"/>
    <property type="match status" value="1"/>
</dbReference>
<dbReference type="GO" id="GO:0046653">
    <property type="term" value="P:tetrahydrofolate metabolic process"/>
    <property type="evidence" value="ECO:0007669"/>
    <property type="project" value="TreeGrafter"/>
</dbReference>
<dbReference type="GO" id="GO:0004372">
    <property type="term" value="F:glycine hydroxymethyltransferase activity"/>
    <property type="evidence" value="ECO:0007669"/>
    <property type="project" value="UniProtKB-EC"/>
</dbReference>
<dbReference type="InterPro" id="IPR049943">
    <property type="entry name" value="Ser_HO-MeTrfase-like"/>
</dbReference>
<sequence length="49" mass="5434">MYQANIVVNKNMIPYDSNKSMNPSGIRLGTAAMTSRGLVQSDFVQIADW</sequence>
<evidence type="ECO:0000256" key="1">
    <source>
        <dbReference type="ARBA" id="ARBA00001933"/>
    </source>
</evidence>
<feature type="non-terminal residue" evidence="5">
    <location>
        <position position="49"/>
    </location>
</feature>
<dbReference type="InterPro" id="IPR015424">
    <property type="entry name" value="PyrdxlP-dep_Trfase"/>
</dbReference>
<evidence type="ECO:0000259" key="4">
    <source>
        <dbReference type="Pfam" id="PF00464"/>
    </source>
</evidence>
<dbReference type="GO" id="GO:0019264">
    <property type="term" value="P:glycine biosynthetic process from serine"/>
    <property type="evidence" value="ECO:0007669"/>
    <property type="project" value="TreeGrafter"/>
</dbReference>
<protein>
    <submittedName>
        <fullName evidence="5">Serine hydroxymethyltransferase</fullName>
        <ecNumber evidence="5">2.1.2.1</ecNumber>
    </submittedName>
</protein>
<proteinExistence type="inferred from homology"/>
<dbReference type="PANTHER" id="PTHR11680:SF35">
    <property type="entry name" value="SERINE HYDROXYMETHYLTRANSFERASE 1"/>
    <property type="match status" value="1"/>
</dbReference>
<gene>
    <name evidence="5" type="primary">glyA_1</name>
    <name evidence="5" type="ORF">NCTC10115_00657</name>
</gene>
<dbReference type="InterPro" id="IPR039429">
    <property type="entry name" value="SHMT-like_dom"/>
</dbReference>
<feature type="domain" description="Serine hydroxymethyltransferase-like" evidence="4">
    <location>
        <begin position="3"/>
        <end position="49"/>
    </location>
</feature>
<keyword evidence="3" id="KW-0663">Pyridoxal phosphate</keyword>
<comment type="similarity">
    <text evidence="2">Belongs to the SHMT family.</text>
</comment>
<dbReference type="EC" id="2.1.2.1" evidence="5"/>
<evidence type="ECO:0000313" key="5">
    <source>
        <dbReference type="EMBL" id="SYV94337.1"/>
    </source>
</evidence>
<dbReference type="Gene3D" id="3.90.1150.10">
    <property type="entry name" value="Aspartate Aminotransferase, domain 1"/>
    <property type="match status" value="1"/>
</dbReference>
<dbReference type="Proteomes" id="UP000260136">
    <property type="component" value="Chromosome"/>
</dbReference>
<dbReference type="EMBL" id="LS991952">
    <property type="protein sequence ID" value="SYV94337.1"/>
    <property type="molecule type" value="Genomic_DNA"/>
</dbReference>
<evidence type="ECO:0000256" key="3">
    <source>
        <dbReference type="ARBA" id="ARBA00022898"/>
    </source>
</evidence>
<keyword evidence="5" id="KW-0489">Methyltransferase</keyword>
<dbReference type="GO" id="GO:0032259">
    <property type="term" value="P:methylation"/>
    <property type="evidence" value="ECO:0007669"/>
    <property type="project" value="UniProtKB-KW"/>
</dbReference>
<accession>A0A3B0PEE9</accession>
<keyword evidence="5" id="KW-0808">Transferase</keyword>
<organism evidence="5 6">
    <name type="scientific">Mycoplasmoides gallisepticum</name>
    <name type="common">Mycoplasma gallisepticum</name>
    <dbReference type="NCBI Taxonomy" id="2096"/>
    <lineage>
        <taxon>Bacteria</taxon>
        <taxon>Bacillati</taxon>
        <taxon>Mycoplasmatota</taxon>
        <taxon>Mycoplasmoidales</taxon>
        <taxon>Mycoplasmoidaceae</taxon>
        <taxon>Mycoplasmoides</taxon>
    </lineage>
</organism>